<name>A0ABY3RR21_9MICO</name>
<accession>A0ABY3RR21</accession>
<gene>
    <name evidence="1" type="ORF">K8F61_16625</name>
</gene>
<evidence type="ECO:0000313" key="1">
    <source>
        <dbReference type="EMBL" id="UGS26232.1"/>
    </source>
</evidence>
<dbReference type="Proteomes" id="UP001199642">
    <property type="component" value="Chromosome"/>
</dbReference>
<reference evidence="1 2" key="1">
    <citation type="submission" date="2023-01" db="EMBL/GenBank/DDBJ databases">
        <title>Characterization of estradiol degrading bacteria Microbacterium sp. MZT7 and reveal degrading genes through genome analysis.</title>
        <authorList>
            <person name="Hao P."/>
            <person name="Gao Y."/>
        </authorList>
    </citation>
    <scope>NUCLEOTIDE SEQUENCE [LARGE SCALE GENOMIC DNA]</scope>
    <source>
        <strain evidence="1 2">MZT7</strain>
    </source>
</reference>
<proteinExistence type="predicted"/>
<keyword evidence="2" id="KW-1185">Reference proteome</keyword>
<protein>
    <submittedName>
        <fullName evidence="1">Uncharacterized protein</fullName>
    </submittedName>
</protein>
<dbReference type="RefSeq" id="WP_231819937.1">
    <property type="nucleotide sequence ID" value="NZ_CP082781.1"/>
</dbReference>
<organism evidence="1 2">
    <name type="scientific">Microbacterium resistens</name>
    <dbReference type="NCBI Taxonomy" id="156977"/>
    <lineage>
        <taxon>Bacteria</taxon>
        <taxon>Bacillati</taxon>
        <taxon>Actinomycetota</taxon>
        <taxon>Actinomycetes</taxon>
        <taxon>Micrococcales</taxon>
        <taxon>Microbacteriaceae</taxon>
        <taxon>Microbacterium</taxon>
    </lineage>
</organism>
<dbReference type="EMBL" id="CP082781">
    <property type="protein sequence ID" value="UGS26232.1"/>
    <property type="molecule type" value="Genomic_DNA"/>
</dbReference>
<evidence type="ECO:0000313" key="2">
    <source>
        <dbReference type="Proteomes" id="UP001199642"/>
    </source>
</evidence>
<sequence length="266" mass="30185">MKNQEQWAMPLDEFIVYSPELGNYAEQLLIGRCLQEAGRSWPVPWQNTDFPTRKDQNRVGNRIFNEFTAATWGYHYAPNADEVSVQLWWEFGDATDPAVADPAFMRDFDACSDKVRSTDISLNWLRDVDSWNYVNGLASQAADIVEQDDEVRRAVARWRECLSAQIDFAVPEDDRQMPTQEVSQRFGLTGPEASMTASAEEIAVAVADAECRTSSGLAELRYDREWEEQQKLLDANRDQLERIRAEAKAHHRVLLESIAANAPGAP</sequence>